<evidence type="ECO:0000313" key="10">
    <source>
        <dbReference type="EMBL" id="KKT43538.1"/>
    </source>
</evidence>
<reference evidence="10 11" key="1">
    <citation type="journal article" date="2015" name="Nature">
        <title>rRNA introns, odd ribosomes, and small enigmatic genomes across a large radiation of phyla.</title>
        <authorList>
            <person name="Brown C.T."/>
            <person name="Hug L.A."/>
            <person name="Thomas B.C."/>
            <person name="Sharon I."/>
            <person name="Castelle C.J."/>
            <person name="Singh A."/>
            <person name="Wilkins M.J."/>
            <person name="Williams K.H."/>
            <person name="Banfield J.F."/>
        </authorList>
    </citation>
    <scope>NUCLEOTIDE SEQUENCE [LARGE SCALE GENOMIC DNA]</scope>
</reference>
<feature type="transmembrane region" description="Helical" evidence="8">
    <location>
        <begin position="399"/>
        <end position="418"/>
    </location>
</feature>
<keyword evidence="7 8" id="KW-0472">Membrane</keyword>
<feature type="transmembrane region" description="Helical" evidence="8">
    <location>
        <begin position="14"/>
        <end position="34"/>
    </location>
</feature>
<evidence type="ECO:0000256" key="8">
    <source>
        <dbReference type="SAM" id="Phobius"/>
    </source>
</evidence>
<dbReference type="PANTHER" id="PTHR33908">
    <property type="entry name" value="MANNOSYLTRANSFERASE YKCB-RELATED"/>
    <property type="match status" value="1"/>
</dbReference>
<dbReference type="AlphaFoldDB" id="A0A0G1HAG2"/>
<dbReference type="GO" id="GO:0009103">
    <property type="term" value="P:lipopolysaccharide biosynthetic process"/>
    <property type="evidence" value="ECO:0007669"/>
    <property type="project" value="UniProtKB-ARBA"/>
</dbReference>
<organism evidence="10 11">
    <name type="scientific">Candidatus Wolfebacteria bacterium GW2011_GWE2_44_13</name>
    <dbReference type="NCBI Taxonomy" id="1619017"/>
    <lineage>
        <taxon>Bacteria</taxon>
        <taxon>Candidatus Wolfeibacteriota</taxon>
    </lineage>
</organism>
<feature type="transmembrane region" description="Helical" evidence="8">
    <location>
        <begin position="91"/>
        <end position="109"/>
    </location>
</feature>
<protein>
    <submittedName>
        <fullName evidence="10">Glycosyl transferase family protein</fullName>
    </submittedName>
</protein>
<evidence type="ECO:0000256" key="2">
    <source>
        <dbReference type="ARBA" id="ARBA00022475"/>
    </source>
</evidence>
<evidence type="ECO:0000256" key="1">
    <source>
        <dbReference type="ARBA" id="ARBA00004651"/>
    </source>
</evidence>
<comment type="subcellular location">
    <subcellularLocation>
        <location evidence="1">Cell membrane</location>
        <topology evidence="1">Multi-pass membrane protein</topology>
    </subcellularLocation>
</comment>
<keyword evidence="3" id="KW-0328">Glycosyltransferase</keyword>
<keyword evidence="2" id="KW-1003">Cell membrane</keyword>
<gene>
    <name evidence="10" type="ORF">UW32_C0001G0130</name>
</gene>
<evidence type="ECO:0000313" key="11">
    <source>
        <dbReference type="Proteomes" id="UP000034051"/>
    </source>
</evidence>
<accession>A0A0G1HAG2</accession>
<name>A0A0G1HAG2_9BACT</name>
<dbReference type="InterPro" id="IPR038731">
    <property type="entry name" value="RgtA/B/C-like"/>
</dbReference>
<feature type="transmembrane region" description="Helical" evidence="8">
    <location>
        <begin position="341"/>
        <end position="363"/>
    </location>
</feature>
<evidence type="ECO:0000256" key="5">
    <source>
        <dbReference type="ARBA" id="ARBA00022692"/>
    </source>
</evidence>
<dbReference type="GO" id="GO:0016763">
    <property type="term" value="F:pentosyltransferase activity"/>
    <property type="evidence" value="ECO:0007669"/>
    <property type="project" value="TreeGrafter"/>
</dbReference>
<dbReference type="EMBL" id="LCHW01000001">
    <property type="protein sequence ID" value="KKT43538.1"/>
    <property type="molecule type" value="Genomic_DNA"/>
</dbReference>
<keyword evidence="6 8" id="KW-1133">Transmembrane helix</keyword>
<evidence type="ECO:0000256" key="3">
    <source>
        <dbReference type="ARBA" id="ARBA00022676"/>
    </source>
</evidence>
<keyword evidence="5 8" id="KW-0812">Transmembrane</keyword>
<evidence type="ECO:0000256" key="7">
    <source>
        <dbReference type="ARBA" id="ARBA00023136"/>
    </source>
</evidence>
<evidence type="ECO:0000259" key="9">
    <source>
        <dbReference type="Pfam" id="PF13231"/>
    </source>
</evidence>
<evidence type="ECO:0000256" key="6">
    <source>
        <dbReference type="ARBA" id="ARBA00022989"/>
    </source>
</evidence>
<sequence>MEIKTKIINFLKEYWMILGIGLFAIIVRVVYLLALHPPLIWQDSALYDGSAWNFVQGNGYMFPDGVAFSGREPGYALFFLAPLYALFGRNFLPVQIVQIGIGVLTLVLLHQFAKKYFSERVAIISALILAIHPLFIGYASEILTEIPYALLLLVGCLIVFDAAKGNSLKKAFAGGLILGLATLTRFISIFLPIFFIPFLYLLFKDKTKTLKYFAIIFGASMILIAPWIIRNYIVFDRFIFGRSGSGVIYWSGSYIPWDGEWKGYAEPPLPDLIKGLGEFEADDKMTKLAFENIKQNPIGVLGIWLKKPYKLFTKGEFKTVLERENGLSRFFGTNSLITPKLIARLLLSFNLAIVLFAIFGVSAVFRRDVVLGTFLASIIGYFLLFYLPMHPDSRYKMPLIPFIAIFSGVGFLLAYETVKKQYERLFVKK</sequence>
<feature type="transmembrane region" description="Helical" evidence="8">
    <location>
        <begin position="175"/>
        <end position="203"/>
    </location>
</feature>
<dbReference type="InterPro" id="IPR050297">
    <property type="entry name" value="LipidA_mod_glycosyltrf_83"/>
</dbReference>
<dbReference type="PANTHER" id="PTHR33908:SF11">
    <property type="entry name" value="MEMBRANE PROTEIN"/>
    <property type="match status" value="1"/>
</dbReference>
<feature type="domain" description="Glycosyltransferase RgtA/B/C/D-like" evidence="9">
    <location>
        <begin position="75"/>
        <end position="228"/>
    </location>
</feature>
<feature type="transmembrane region" description="Helical" evidence="8">
    <location>
        <begin position="369"/>
        <end position="387"/>
    </location>
</feature>
<evidence type="ECO:0000256" key="4">
    <source>
        <dbReference type="ARBA" id="ARBA00022679"/>
    </source>
</evidence>
<feature type="transmembrane region" description="Helical" evidence="8">
    <location>
        <begin position="121"/>
        <end position="140"/>
    </location>
</feature>
<dbReference type="GO" id="GO:0005886">
    <property type="term" value="C:plasma membrane"/>
    <property type="evidence" value="ECO:0007669"/>
    <property type="project" value="UniProtKB-SubCell"/>
</dbReference>
<dbReference type="Proteomes" id="UP000034051">
    <property type="component" value="Unassembled WGS sequence"/>
</dbReference>
<dbReference type="Pfam" id="PF13231">
    <property type="entry name" value="PMT_2"/>
    <property type="match status" value="1"/>
</dbReference>
<proteinExistence type="predicted"/>
<keyword evidence="4 10" id="KW-0808">Transferase</keyword>
<comment type="caution">
    <text evidence="10">The sequence shown here is derived from an EMBL/GenBank/DDBJ whole genome shotgun (WGS) entry which is preliminary data.</text>
</comment>
<feature type="transmembrane region" description="Helical" evidence="8">
    <location>
        <begin position="209"/>
        <end position="229"/>
    </location>
</feature>